<proteinExistence type="predicted"/>
<dbReference type="RefSeq" id="WP_115852883.1">
    <property type="nucleotide sequence ID" value="NZ_QRDJ01000006.1"/>
</dbReference>
<accession>A0A3D9DYS9</accession>
<dbReference type="AlphaFoldDB" id="A0A3D9DYS9"/>
<reference evidence="1 2" key="1">
    <citation type="submission" date="2018-07" db="EMBL/GenBank/DDBJ databases">
        <title>Genomic Encyclopedia of Type Strains, Phase IV (KMG-IV): sequencing the most valuable type-strain genomes for metagenomic binning, comparative biology and taxonomic classification.</title>
        <authorList>
            <person name="Goeker M."/>
        </authorList>
    </citation>
    <scope>NUCLEOTIDE SEQUENCE [LARGE SCALE GENOMIC DNA]</scope>
    <source>
        <strain evidence="1 2">DSM 14324</strain>
    </source>
</reference>
<protein>
    <submittedName>
        <fullName evidence="1">Uncharacterized protein YjgD (DUF1641 family)</fullName>
    </submittedName>
</protein>
<dbReference type="EMBL" id="QRDJ01000006">
    <property type="protein sequence ID" value="REC95918.1"/>
    <property type="molecule type" value="Genomic_DNA"/>
</dbReference>
<sequence>MAERISHDVTPPKIGPDAHEELDRLLQTLHEHGVLRFANDLVAANNDVAEVLIKGLNKEGSLNVIQNLSVLAMVLSRIEPGQFYKVAFSLKDAVEAAGQKREHTEEGEAPGMSGTWKLLHDDELWRAITPLMEALKAFGRGMDRDIDKPVSHFTGKSTSA</sequence>
<gene>
    <name evidence="1" type="ORF">C8D72_0587</name>
</gene>
<comment type="caution">
    <text evidence="1">The sequence shown here is derived from an EMBL/GenBank/DDBJ whole genome shotgun (WGS) entry which is preliminary data.</text>
</comment>
<evidence type="ECO:0000313" key="2">
    <source>
        <dbReference type="Proteomes" id="UP000256334"/>
    </source>
</evidence>
<dbReference type="PANTHER" id="PTHR38433">
    <property type="match status" value="1"/>
</dbReference>
<dbReference type="Proteomes" id="UP000256334">
    <property type="component" value="Unassembled WGS sequence"/>
</dbReference>
<organism evidence="1 2">
    <name type="scientific">Kushneria indalinina DSM 14324</name>
    <dbReference type="NCBI Taxonomy" id="1122140"/>
    <lineage>
        <taxon>Bacteria</taxon>
        <taxon>Pseudomonadati</taxon>
        <taxon>Pseudomonadota</taxon>
        <taxon>Gammaproteobacteria</taxon>
        <taxon>Oceanospirillales</taxon>
        <taxon>Halomonadaceae</taxon>
        <taxon>Kushneria</taxon>
    </lineage>
</organism>
<dbReference type="PANTHER" id="PTHR38433:SF1">
    <property type="entry name" value="DUF1641 DOMAIN-CONTAINING PROTEIN"/>
    <property type="match status" value="1"/>
</dbReference>
<keyword evidence="2" id="KW-1185">Reference proteome</keyword>
<name>A0A3D9DYS9_9GAMM</name>
<dbReference type="OrthoDB" id="5795508at2"/>
<evidence type="ECO:0000313" key="1">
    <source>
        <dbReference type="EMBL" id="REC95918.1"/>
    </source>
</evidence>